<keyword evidence="2" id="KW-1185">Reference proteome</keyword>
<dbReference type="Proteomes" id="UP001501153">
    <property type="component" value="Unassembled WGS sequence"/>
</dbReference>
<gene>
    <name evidence="1" type="ORF">GCM10023185_34230</name>
</gene>
<organism evidence="1 2">
    <name type="scientific">Hymenobacter saemangeumensis</name>
    <dbReference type="NCBI Taxonomy" id="1084522"/>
    <lineage>
        <taxon>Bacteria</taxon>
        <taxon>Pseudomonadati</taxon>
        <taxon>Bacteroidota</taxon>
        <taxon>Cytophagia</taxon>
        <taxon>Cytophagales</taxon>
        <taxon>Hymenobacteraceae</taxon>
        <taxon>Hymenobacter</taxon>
    </lineage>
</organism>
<reference evidence="2" key="1">
    <citation type="journal article" date="2019" name="Int. J. Syst. Evol. Microbiol.">
        <title>The Global Catalogue of Microorganisms (GCM) 10K type strain sequencing project: providing services to taxonomists for standard genome sequencing and annotation.</title>
        <authorList>
            <consortium name="The Broad Institute Genomics Platform"/>
            <consortium name="The Broad Institute Genome Sequencing Center for Infectious Disease"/>
            <person name="Wu L."/>
            <person name="Ma J."/>
        </authorList>
    </citation>
    <scope>NUCLEOTIDE SEQUENCE [LARGE SCALE GENOMIC DNA]</scope>
    <source>
        <strain evidence="2">JCM 17923</strain>
    </source>
</reference>
<name>A0ABP8IPG8_9BACT</name>
<evidence type="ECO:0000313" key="2">
    <source>
        <dbReference type="Proteomes" id="UP001501153"/>
    </source>
</evidence>
<evidence type="ECO:0000313" key="1">
    <source>
        <dbReference type="EMBL" id="GAA4364590.1"/>
    </source>
</evidence>
<sequence>MLRVRLVVKAPTISTVLPVISRRVLVAVTLLPSTVQAMPVKGAVEVLDEQPASEEMARASTRARRERKECIIK</sequence>
<dbReference type="EMBL" id="BAABGZ010000072">
    <property type="protein sequence ID" value="GAA4364590.1"/>
    <property type="molecule type" value="Genomic_DNA"/>
</dbReference>
<accession>A0ABP8IPG8</accession>
<protein>
    <submittedName>
        <fullName evidence="1">Uncharacterized protein</fullName>
    </submittedName>
</protein>
<comment type="caution">
    <text evidence="1">The sequence shown here is derived from an EMBL/GenBank/DDBJ whole genome shotgun (WGS) entry which is preliminary data.</text>
</comment>
<proteinExistence type="predicted"/>